<protein>
    <recommendedName>
        <fullName evidence="6">PknH-like extracellular domain-containing protein</fullName>
    </recommendedName>
</protein>
<evidence type="ECO:0000313" key="5">
    <source>
        <dbReference type="Proteomes" id="UP000037395"/>
    </source>
</evidence>
<sequence length="305" mass="30134">MKLKNPTVLRTAAALSTLTAGALVTVVLTTGAHSAPLDPAAAPAAGSPSVTASPTPAGSAPAAAPAEAAAPAPSGSAAGSGAASNAVAAPPTRLPDSAAPKPAAPAPSAGRAGTGTAAAPPAPLPAAQLPDSAAAKWKPIAPPHTQPVRHQIQLNECAEVNGAAAWQQQGYVSSFHTPAIQDTFTFTDAAAAQDSYHAVLTAMDGCQATSAARQTASKITPDAQVTRTATTADGIAYARQWTGVAPISAAGRQTNHVYVVQRGTVLTVLQYAVPATTTGATPQTPDDDQKQLTLIEAELTTAAGS</sequence>
<dbReference type="EMBL" id="JPRF03000054">
    <property type="protein sequence ID" value="OEV34135.1"/>
    <property type="molecule type" value="Genomic_DNA"/>
</dbReference>
<dbReference type="OrthoDB" id="4332208at2"/>
<dbReference type="EMBL" id="BMUB01000040">
    <property type="protein sequence ID" value="GGV06656.1"/>
    <property type="molecule type" value="Genomic_DNA"/>
</dbReference>
<feature type="signal peptide" evidence="2">
    <location>
        <begin position="1"/>
        <end position="34"/>
    </location>
</feature>
<dbReference type="GeneID" id="97490073"/>
<dbReference type="KEGG" id="kau:B6264_02810"/>
<dbReference type="Proteomes" id="UP000610124">
    <property type="component" value="Unassembled WGS sequence"/>
</dbReference>
<evidence type="ECO:0000256" key="1">
    <source>
        <dbReference type="SAM" id="MobiDB-lite"/>
    </source>
</evidence>
<organism evidence="4 5">
    <name type="scientific">Kitasatospora aureofaciens</name>
    <name type="common">Streptomyces aureofaciens</name>
    <dbReference type="NCBI Taxonomy" id="1894"/>
    <lineage>
        <taxon>Bacteria</taxon>
        <taxon>Bacillati</taxon>
        <taxon>Actinomycetota</taxon>
        <taxon>Actinomycetes</taxon>
        <taxon>Kitasatosporales</taxon>
        <taxon>Streptomycetaceae</taxon>
        <taxon>Kitasatospora</taxon>
    </lineage>
</organism>
<proteinExistence type="predicted"/>
<dbReference type="AlphaFoldDB" id="A0A1E7N0D2"/>
<dbReference type="RefSeq" id="WP_050366495.1">
    <property type="nucleotide sequence ID" value="NZ_BMUB01000040.1"/>
</dbReference>
<keyword evidence="2" id="KW-0732">Signal</keyword>
<reference evidence="4" key="3">
    <citation type="submission" date="2016-08" db="EMBL/GenBank/DDBJ databases">
        <title>Sequencing, Assembly and Comparative Genomics of S. aureofaciens ATCC 10762.</title>
        <authorList>
            <person name="Gradnigo J.S."/>
            <person name="Johnson N."/>
            <person name="Somerville G.A."/>
        </authorList>
    </citation>
    <scope>NUCLEOTIDE SEQUENCE [LARGE SCALE GENOMIC DNA]</scope>
    <source>
        <strain evidence="4">ATCC 10762</strain>
    </source>
</reference>
<evidence type="ECO:0008006" key="6">
    <source>
        <dbReference type="Google" id="ProtNLM"/>
    </source>
</evidence>
<comment type="caution">
    <text evidence="4">The sequence shown here is derived from an EMBL/GenBank/DDBJ whole genome shotgun (WGS) entry which is preliminary data.</text>
</comment>
<reference evidence="4 5" key="2">
    <citation type="submission" date="2014-07" db="EMBL/GenBank/DDBJ databases">
        <authorList>
            <person name="Zhang J.E."/>
            <person name="Yang H."/>
            <person name="Guo J."/>
            <person name="Deng Z."/>
            <person name="Luo H."/>
            <person name="Luo M."/>
            <person name="Zhao B."/>
        </authorList>
    </citation>
    <scope>NUCLEOTIDE SEQUENCE [LARGE SCALE GENOMIC DNA]</scope>
    <source>
        <strain evidence="4">ATCC 10762</strain>
        <strain evidence="5">ATCC 10762 / DSM 40127 / CCM 3239 / JCM 4008 / LMG 5968 / NBRC 12843 / NCIMB 8234 / A-377</strain>
    </source>
</reference>
<accession>A0A8H9I4E1</accession>
<feature type="compositionally biased region" description="Low complexity" evidence="1">
    <location>
        <begin position="39"/>
        <end position="135"/>
    </location>
</feature>
<reference evidence="3" key="1">
    <citation type="journal article" date="2014" name="Int. J. Syst. Evol. Microbiol.">
        <title>Complete genome sequence of Corynebacterium casei LMG S-19264T (=DSM 44701T), isolated from a smear-ripened cheese.</title>
        <authorList>
            <consortium name="US DOE Joint Genome Institute (JGI-PGF)"/>
            <person name="Walter F."/>
            <person name="Albersmeier A."/>
            <person name="Kalinowski J."/>
            <person name="Ruckert C."/>
        </authorList>
    </citation>
    <scope>NUCLEOTIDE SEQUENCE</scope>
    <source>
        <strain evidence="3">JCM 4434</strain>
    </source>
</reference>
<evidence type="ECO:0000256" key="2">
    <source>
        <dbReference type="SAM" id="SignalP"/>
    </source>
</evidence>
<feature type="chain" id="PRO_5015063933" description="PknH-like extracellular domain-containing protein" evidence="2">
    <location>
        <begin position="35"/>
        <end position="305"/>
    </location>
</feature>
<dbReference type="Proteomes" id="UP000037395">
    <property type="component" value="Unassembled WGS sequence"/>
</dbReference>
<evidence type="ECO:0000313" key="3">
    <source>
        <dbReference type="EMBL" id="GGV06656.1"/>
    </source>
</evidence>
<keyword evidence="5" id="KW-1185">Reference proteome</keyword>
<evidence type="ECO:0000313" key="4">
    <source>
        <dbReference type="EMBL" id="OEV34135.1"/>
    </source>
</evidence>
<reference evidence="5" key="4">
    <citation type="submission" date="2016-08" db="EMBL/GenBank/DDBJ databases">
        <title>Sequencing, assembly and comparative genomics of S. aureofaciens ATCC 10762.</title>
        <authorList>
            <person name="Gradnigo J.S."/>
            <person name="Johnson N."/>
            <person name="Somerville G.A."/>
        </authorList>
    </citation>
    <scope>NUCLEOTIDE SEQUENCE [LARGE SCALE GENOMIC DNA]</scope>
    <source>
        <strain evidence="5">ATCC 10762 / DSM 40127 / CCM 3239 / JCM 4008 / LMG 5968 / NBRC 12843 / NCIMB 8234 / A-377</strain>
    </source>
</reference>
<feature type="region of interest" description="Disordered" evidence="1">
    <location>
        <begin position="39"/>
        <end position="146"/>
    </location>
</feature>
<reference evidence="3" key="5">
    <citation type="submission" date="2020-09" db="EMBL/GenBank/DDBJ databases">
        <authorList>
            <person name="Sun Q."/>
            <person name="Ohkuma M."/>
        </authorList>
    </citation>
    <scope>NUCLEOTIDE SEQUENCE</scope>
    <source>
        <strain evidence="3">JCM 4434</strain>
    </source>
</reference>
<accession>A0A1E7N0D2</accession>
<gene>
    <name evidence="3" type="ORF">GCM10010502_72120</name>
    <name evidence="4" type="ORF">HS99_0011955</name>
</gene>
<name>A0A1E7N0D2_KITAU</name>